<accession>A0A9P9JB12</accession>
<feature type="region of interest" description="Disordered" evidence="8">
    <location>
        <begin position="1"/>
        <end position="192"/>
    </location>
</feature>
<evidence type="ECO:0000256" key="5">
    <source>
        <dbReference type="ARBA" id="ARBA00022664"/>
    </source>
</evidence>
<dbReference type="Proteomes" id="UP000717696">
    <property type="component" value="Unassembled WGS sequence"/>
</dbReference>
<feature type="compositionally biased region" description="Basic residues" evidence="8">
    <location>
        <begin position="1"/>
        <end position="10"/>
    </location>
</feature>
<dbReference type="InterPro" id="IPR013957">
    <property type="entry name" value="SNRNP27"/>
</dbReference>
<dbReference type="PANTHER" id="PTHR31077">
    <property type="entry name" value="U4/U6.U5 SMALL NUCLEAR RIBONUCLEOPROTEIN 27 KDA PROTEIN"/>
    <property type="match status" value="1"/>
</dbReference>
<sequence length="254" mass="29211">MADSRRRHRPDSRQMWDESDRRDRGPGQNNRDRDSDRRGYRDRSPNSRSKRSYDRRGGHRDRSRSPDRRPRDGDTERSGPSHGRRDGPRHFDDRDRSDRRRNDDDGEGAPRQRREDDRDRRGRNQRSASPRNRSLEPALPTRTKPDGRKATPHMSFNVAPARDGSQSPRPEQRGREREGAAASEGEASDDDMELEVDDDAAAMQAMMGFGGFGTTKNKKVAGNNVGGVKKEKKLEYRQYMNRQGGFNRPLSPSR</sequence>
<dbReference type="EMBL" id="JAGMUU010000005">
    <property type="protein sequence ID" value="KAH7152084.1"/>
    <property type="molecule type" value="Genomic_DNA"/>
</dbReference>
<dbReference type="GO" id="GO:0006397">
    <property type="term" value="P:mRNA processing"/>
    <property type="evidence" value="ECO:0007669"/>
    <property type="project" value="UniProtKB-KW"/>
</dbReference>
<reference evidence="10" key="1">
    <citation type="journal article" date="2021" name="Nat. Commun.">
        <title>Genetic determinants of endophytism in the Arabidopsis root mycobiome.</title>
        <authorList>
            <person name="Mesny F."/>
            <person name="Miyauchi S."/>
            <person name="Thiergart T."/>
            <person name="Pickel B."/>
            <person name="Atanasova L."/>
            <person name="Karlsson M."/>
            <person name="Huettel B."/>
            <person name="Barry K.W."/>
            <person name="Haridas S."/>
            <person name="Chen C."/>
            <person name="Bauer D."/>
            <person name="Andreopoulos W."/>
            <person name="Pangilinan J."/>
            <person name="LaButti K."/>
            <person name="Riley R."/>
            <person name="Lipzen A."/>
            <person name="Clum A."/>
            <person name="Drula E."/>
            <person name="Henrissat B."/>
            <person name="Kohler A."/>
            <person name="Grigoriev I.V."/>
            <person name="Martin F.M."/>
            <person name="Hacquard S."/>
        </authorList>
    </citation>
    <scope>NUCLEOTIDE SEQUENCE</scope>
    <source>
        <strain evidence="10">MPI-CAGE-AT-0021</strain>
    </source>
</reference>
<evidence type="ECO:0000256" key="2">
    <source>
        <dbReference type="ARBA" id="ARBA00004123"/>
    </source>
</evidence>
<feature type="compositionally biased region" description="Basic and acidic residues" evidence="8">
    <location>
        <begin position="170"/>
        <end position="179"/>
    </location>
</feature>
<comment type="function">
    <text evidence="1">May play a role in mRNA splicing.</text>
</comment>
<evidence type="ECO:0000313" key="11">
    <source>
        <dbReference type="Proteomes" id="UP000717696"/>
    </source>
</evidence>
<gene>
    <name evidence="10" type="ORF">B0J13DRAFT_547571</name>
</gene>
<dbReference type="AlphaFoldDB" id="A0A9P9JB12"/>
<protein>
    <recommendedName>
        <fullName evidence="9">U4/U6.U5 small nuclear ribonucleoprotein 27kDa protein domain-containing protein</fullName>
    </recommendedName>
</protein>
<evidence type="ECO:0000313" key="10">
    <source>
        <dbReference type="EMBL" id="KAH7152084.1"/>
    </source>
</evidence>
<comment type="subunit">
    <text evidence="4">Part of a tri-snRNP complex.</text>
</comment>
<dbReference type="GO" id="GO:0008380">
    <property type="term" value="P:RNA splicing"/>
    <property type="evidence" value="ECO:0007669"/>
    <property type="project" value="UniProtKB-KW"/>
</dbReference>
<evidence type="ECO:0000256" key="7">
    <source>
        <dbReference type="ARBA" id="ARBA00023242"/>
    </source>
</evidence>
<feature type="compositionally biased region" description="Basic and acidic residues" evidence="8">
    <location>
        <begin position="63"/>
        <end position="122"/>
    </location>
</feature>
<comment type="subcellular location">
    <subcellularLocation>
        <location evidence="2">Nucleus</location>
    </subcellularLocation>
</comment>
<evidence type="ECO:0000256" key="1">
    <source>
        <dbReference type="ARBA" id="ARBA00003632"/>
    </source>
</evidence>
<keyword evidence="7" id="KW-0539">Nucleus</keyword>
<evidence type="ECO:0000256" key="6">
    <source>
        <dbReference type="ARBA" id="ARBA00023187"/>
    </source>
</evidence>
<dbReference type="OrthoDB" id="21368at2759"/>
<keyword evidence="5" id="KW-0507">mRNA processing</keyword>
<comment type="caution">
    <text evidence="10">The sequence shown here is derived from an EMBL/GenBank/DDBJ whole genome shotgun (WGS) entry which is preliminary data.</text>
</comment>
<proteinExistence type="inferred from homology"/>
<feature type="compositionally biased region" description="Basic and acidic residues" evidence="8">
    <location>
        <begin position="11"/>
        <end position="56"/>
    </location>
</feature>
<keyword evidence="11" id="KW-1185">Reference proteome</keyword>
<evidence type="ECO:0000256" key="8">
    <source>
        <dbReference type="SAM" id="MobiDB-lite"/>
    </source>
</evidence>
<evidence type="ECO:0000256" key="3">
    <source>
        <dbReference type="ARBA" id="ARBA00008218"/>
    </source>
</evidence>
<evidence type="ECO:0000259" key="9">
    <source>
        <dbReference type="Pfam" id="PF08648"/>
    </source>
</evidence>
<name>A0A9P9JB12_9HYPO</name>
<dbReference type="GO" id="GO:0071011">
    <property type="term" value="C:precatalytic spliceosome"/>
    <property type="evidence" value="ECO:0007669"/>
    <property type="project" value="TreeGrafter"/>
</dbReference>
<dbReference type="Pfam" id="PF08648">
    <property type="entry name" value="SNRNP27"/>
    <property type="match status" value="1"/>
</dbReference>
<feature type="domain" description="U4/U6.U5 small nuclear ribonucleoprotein 27kDa protein" evidence="9">
    <location>
        <begin position="198"/>
        <end position="252"/>
    </location>
</feature>
<dbReference type="PANTHER" id="PTHR31077:SF1">
    <property type="entry name" value="U4_U6.U5 SMALL NUCLEAR RIBONUCLEOPROTEIN 27 KDA PROTEIN"/>
    <property type="match status" value="1"/>
</dbReference>
<organism evidence="10 11">
    <name type="scientific">Dactylonectria estremocensis</name>
    <dbReference type="NCBI Taxonomy" id="1079267"/>
    <lineage>
        <taxon>Eukaryota</taxon>
        <taxon>Fungi</taxon>
        <taxon>Dikarya</taxon>
        <taxon>Ascomycota</taxon>
        <taxon>Pezizomycotina</taxon>
        <taxon>Sordariomycetes</taxon>
        <taxon>Hypocreomycetidae</taxon>
        <taxon>Hypocreales</taxon>
        <taxon>Nectriaceae</taxon>
        <taxon>Dactylonectria</taxon>
    </lineage>
</organism>
<keyword evidence="6" id="KW-0508">mRNA splicing</keyword>
<comment type="similarity">
    <text evidence="3">Belongs to the SNUT3 family.</text>
</comment>
<evidence type="ECO:0000256" key="4">
    <source>
        <dbReference type="ARBA" id="ARBA00011825"/>
    </source>
</evidence>